<accession>A0A478FUY0</accession>
<proteinExistence type="predicted"/>
<evidence type="ECO:0000313" key="1">
    <source>
        <dbReference type="EMBL" id="GCE63850.1"/>
    </source>
</evidence>
<evidence type="ECO:0008006" key="3">
    <source>
        <dbReference type="Google" id="ProtNLM"/>
    </source>
</evidence>
<dbReference type="EMBL" id="BIMN01000004">
    <property type="protein sequence ID" value="GCE63850.1"/>
    <property type="molecule type" value="Genomic_DNA"/>
</dbReference>
<dbReference type="Proteomes" id="UP000324831">
    <property type="component" value="Unassembled WGS sequence"/>
</dbReference>
<comment type="caution">
    <text evidence="1">The sequence shown here is derived from an EMBL/GenBank/DDBJ whole genome shotgun (WGS) entry which is preliminary data.</text>
</comment>
<organism evidence="1 2">
    <name type="scientific">Candidatus Mycoplasma haematohominis</name>
    <dbReference type="NCBI Taxonomy" id="1494318"/>
    <lineage>
        <taxon>Bacteria</taxon>
        <taxon>Bacillati</taxon>
        <taxon>Mycoplasmatota</taxon>
        <taxon>Mollicutes</taxon>
        <taxon>Mycoplasmataceae</taxon>
        <taxon>Mycoplasma</taxon>
    </lineage>
</organism>
<gene>
    <name evidence="1" type="ORF">MHSWG343_08570</name>
</gene>
<dbReference type="AlphaFoldDB" id="A0A478FUY0"/>
<protein>
    <recommendedName>
        <fullName evidence="3">Lipoprotein</fullName>
    </recommendedName>
</protein>
<sequence length="143" mass="16163">MLHGVAKTVLTVVLMMAGCTAGYFGTATYYEKHPQTLAQSHECDSTTASICYAKRDTLLAISPKENWKTWKIKEQEFQTKTKESTDTPKTQDFKDLKTNISSIESSKLTGNQLRETCKKAYEKSNTDSDKTNIETDIEAYCKR</sequence>
<dbReference type="PROSITE" id="PS51257">
    <property type="entry name" value="PROKAR_LIPOPROTEIN"/>
    <property type="match status" value="1"/>
</dbReference>
<name>A0A478FUY0_9MOLU</name>
<evidence type="ECO:0000313" key="2">
    <source>
        <dbReference type="Proteomes" id="UP000324831"/>
    </source>
</evidence>
<reference evidence="1 2" key="1">
    <citation type="submission" date="2019-01" db="EMBL/GenBank/DDBJ databases">
        <title>Draft genome sequences of Candidatus Mycoplasma haemohominis SWG34-3 identified from a patient with pyrexia, anemia and liver dysfunction.</title>
        <authorList>
            <person name="Sekizuka T."/>
            <person name="Hattori N."/>
            <person name="Katano H."/>
            <person name="Takuma T."/>
            <person name="Ito T."/>
            <person name="Arai N."/>
            <person name="Yanai R."/>
            <person name="Ishii S."/>
            <person name="Miura Y."/>
            <person name="Tokunaga T."/>
            <person name="Watanabe H."/>
            <person name="Nomura N."/>
            <person name="Eguchi J."/>
            <person name="Arai T."/>
            <person name="Hasegawa H."/>
            <person name="Nakamaki T."/>
            <person name="Wakita T."/>
            <person name="Niki Y."/>
            <person name="Kuroda M."/>
        </authorList>
    </citation>
    <scope>NUCLEOTIDE SEQUENCE [LARGE SCALE GENOMIC DNA]</scope>
    <source>
        <strain evidence="1">SWG34-3</strain>
    </source>
</reference>